<dbReference type="InterPro" id="IPR036179">
    <property type="entry name" value="Ig-like_dom_sf"/>
</dbReference>
<dbReference type="InterPro" id="IPR013098">
    <property type="entry name" value="Ig_I-set"/>
</dbReference>
<feature type="coiled-coil region" evidence="5">
    <location>
        <begin position="334"/>
        <end position="361"/>
    </location>
</feature>
<feature type="domain" description="Ig-like" evidence="6">
    <location>
        <begin position="160"/>
        <end position="252"/>
    </location>
</feature>
<dbReference type="GO" id="GO:0004674">
    <property type="term" value="F:protein serine/threonine kinase activity"/>
    <property type="evidence" value="ECO:0007669"/>
    <property type="project" value="UniProtKB-EC"/>
</dbReference>
<keyword evidence="8" id="KW-1185">Reference proteome</keyword>
<dbReference type="AlphaFoldDB" id="A0A6J8CLZ3"/>
<evidence type="ECO:0000256" key="2">
    <source>
        <dbReference type="ARBA" id="ARBA00022490"/>
    </source>
</evidence>
<dbReference type="EC" id="2.7.11.1" evidence="7"/>
<dbReference type="PANTHER" id="PTHR35971:SF5">
    <property type="entry name" value="OBSCURIN LIKE CYTOSKELETAL ADAPTOR 1"/>
    <property type="match status" value="1"/>
</dbReference>
<keyword evidence="5" id="KW-0175">Coiled coil</keyword>
<dbReference type="SMART" id="SM00409">
    <property type="entry name" value="IG"/>
    <property type="match status" value="3"/>
</dbReference>
<accession>A0A6J8CLZ3</accession>
<evidence type="ECO:0000313" key="8">
    <source>
        <dbReference type="Proteomes" id="UP000507470"/>
    </source>
</evidence>
<dbReference type="InterPro" id="IPR052385">
    <property type="entry name" value="Obscurin/Obscurin-like_Reg"/>
</dbReference>
<evidence type="ECO:0000256" key="1">
    <source>
        <dbReference type="ARBA" id="ARBA00004496"/>
    </source>
</evidence>
<evidence type="ECO:0000256" key="4">
    <source>
        <dbReference type="ARBA" id="ARBA00023157"/>
    </source>
</evidence>
<protein>
    <submittedName>
        <fullName evidence="7">TTN</fullName>
        <ecNumber evidence="7">2.7.11.1</ecNumber>
    </submittedName>
</protein>
<dbReference type="InterPro" id="IPR003599">
    <property type="entry name" value="Ig_sub"/>
</dbReference>
<keyword evidence="2" id="KW-0963">Cytoplasm</keyword>
<dbReference type="InterPro" id="IPR013783">
    <property type="entry name" value="Ig-like_fold"/>
</dbReference>
<keyword evidence="7" id="KW-0808">Transferase</keyword>
<dbReference type="SUPFAM" id="SSF48726">
    <property type="entry name" value="Immunoglobulin"/>
    <property type="match status" value="3"/>
</dbReference>
<proteinExistence type="predicted"/>
<comment type="subcellular location">
    <subcellularLocation>
        <location evidence="1">Cytoplasm</location>
    </subcellularLocation>
</comment>
<evidence type="ECO:0000256" key="3">
    <source>
        <dbReference type="ARBA" id="ARBA00022553"/>
    </source>
</evidence>
<evidence type="ECO:0000256" key="5">
    <source>
        <dbReference type="SAM" id="Coils"/>
    </source>
</evidence>
<evidence type="ECO:0000259" key="6">
    <source>
        <dbReference type="PROSITE" id="PS50835"/>
    </source>
</evidence>
<sequence length="430" mass="49031">MVRGLEKTVQCFAGKSVTFTCEINQEDILGKWYKGEKELTNYDPNITITNEGKIHKLIITCVRFDAGGDYTFKIKGKRSTSHLKVLVDIIRHLEKNVQCIEADNVTLTCEVNEDIPGKWFKNEDFKSTTEGKIHKLEIPSATIDDTATYSLKIGDSVSSTQLTVLKVDVLRHLEENVECNEGGRVTFTCELNHKDIPGKWFRNDKELSPSDSKSFKVDGKLHELIICNVKFDDRGYYSLYIRDKPVSSSTLTVLEPVTPEEVNYLRLIYLLETEAESVVRGIFDREFHPTQLKKTLDQNKTGKLSRLKQQKHINRAEFDVLFPKVVEYSVKFRLRDYDISMVRDQTEKEKLEKEIETAVTTLYSAVKGIQTIKVQCFQPGSLVVVLTLTSKQFYDKGILQSTIKSAVNGGMIESFVTERNGFSFEMLGSK</sequence>
<dbReference type="OrthoDB" id="6115582at2759"/>
<organism evidence="7 8">
    <name type="scientific">Mytilus coruscus</name>
    <name type="common">Sea mussel</name>
    <dbReference type="NCBI Taxonomy" id="42192"/>
    <lineage>
        <taxon>Eukaryota</taxon>
        <taxon>Metazoa</taxon>
        <taxon>Spiralia</taxon>
        <taxon>Lophotrochozoa</taxon>
        <taxon>Mollusca</taxon>
        <taxon>Bivalvia</taxon>
        <taxon>Autobranchia</taxon>
        <taxon>Pteriomorphia</taxon>
        <taxon>Mytilida</taxon>
        <taxon>Mytiloidea</taxon>
        <taxon>Mytilidae</taxon>
        <taxon>Mytilinae</taxon>
        <taxon>Mytilus</taxon>
    </lineage>
</organism>
<dbReference type="InterPro" id="IPR007110">
    <property type="entry name" value="Ig-like_dom"/>
</dbReference>
<dbReference type="GO" id="GO:0005737">
    <property type="term" value="C:cytoplasm"/>
    <property type="evidence" value="ECO:0007669"/>
    <property type="project" value="UniProtKB-SubCell"/>
</dbReference>
<dbReference type="PROSITE" id="PS50835">
    <property type="entry name" value="IG_LIKE"/>
    <property type="match status" value="1"/>
</dbReference>
<dbReference type="PANTHER" id="PTHR35971">
    <property type="entry name" value="SI:DKEY-31G6.6"/>
    <property type="match status" value="1"/>
</dbReference>
<keyword evidence="3" id="KW-0597">Phosphoprotein</keyword>
<dbReference type="Pfam" id="PF07679">
    <property type="entry name" value="I-set"/>
    <property type="match status" value="2"/>
</dbReference>
<reference evidence="7 8" key="1">
    <citation type="submission" date="2020-06" db="EMBL/GenBank/DDBJ databases">
        <authorList>
            <person name="Li R."/>
            <person name="Bekaert M."/>
        </authorList>
    </citation>
    <scope>NUCLEOTIDE SEQUENCE [LARGE SCALE GENOMIC DNA]</scope>
    <source>
        <strain evidence="8">wild</strain>
    </source>
</reference>
<evidence type="ECO:0000313" key="7">
    <source>
        <dbReference type="EMBL" id="CAC5396074.1"/>
    </source>
</evidence>
<dbReference type="Proteomes" id="UP000507470">
    <property type="component" value="Unassembled WGS sequence"/>
</dbReference>
<dbReference type="EMBL" id="CACVKT020005601">
    <property type="protein sequence ID" value="CAC5396074.1"/>
    <property type="molecule type" value="Genomic_DNA"/>
</dbReference>
<dbReference type="Gene3D" id="2.60.40.10">
    <property type="entry name" value="Immunoglobulins"/>
    <property type="match status" value="3"/>
</dbReference>
<name>A0A6J8CLZ3_MYTCO</name>
<gene>
    <name evidence="7" type="ORF">MCOR_30677</name>
</gene>
<keyword evidence="4" id="KW-1015">Disulfide bond</keyword>